<comment type="caution">
    <text evidence="2">The sequence shown here is derived from an EMBL/GenBank/DDBJ whole genome shotgun (WGS) entry which is preliminary data.</text>
</comment>
<name>A0ABT6XCJ1_9GAMM</name>
<evidence type="ECO:0008006" key="4">
    <source>
        <dbReference type="Google" id="ProtNLM"/>
    </source>
</evidence>
<dbReference type="EMBL" id="JASGBI010000001">
    <property type="protein sequence ID" value="MDI9237861.1"/>
    <property type="molecule type" value="Genomic_DNA"/>
</dbReference>
<proteinExistence type="predicted"/>
<gene>
    <name evidence="2" type="ORF">QLQ15_02905</name>
</gene>
<protein>
    <recommendedName>
        <fullName evidence="4">Lipoprotein</fullName>
    </recommendedName>
</protein>
<dbReference type="RefSeq" id="WP_283211360.1">
    <property type="nucleotide sequence ID" value="NZ_JASGBI010000001.1"/>
</dbReference>
<keyword evidence="1" id="KW-0732">Signal</keyword>
<feature type="signal peptide" evidence="1">
    <location>
        <begin position="1"/>
        <end position="25"/>
    </location>
</feature>
<evidence type="ECO:0000313" key="2">
    <source>
        <dbReference type="EMBL" id="MDI9237861.1"/>
    </source>
</evidence>
<evidence type="ECO:0000313" key="3">
    <source>
        <dbReference type="Proteomes" id="UP001321580"/>
    </source>
</evidence>
<reference evidence="2 3" key="1">
    <citation type="submission" date="2023-05" db="EMBL/GenBank/DDBJ databases">
        <title>Lysobacter sp. strain LF1 Genome sequencing and assembly.</title>
        <authorList>
            <person name="Jung Y."/>
        </authorList>
    </citation>
    <scope>NUCLEOTIDE SEQUENCE [LARGE SCALE GENOMIC DNA]</scope>
    <source>
        <strain evidence="2 3">LF1</strain>
    </source>
</reference>
<feature type="chain" id="PRO_5047217009" description="Lipoprotein" evidence="1">
    <location>
        <begin position="26"/>
        <end position="187"/>
    </location>
</feature>
<sequence>MRAPLPLLTAVLTVACLGSACSTNARNDSQATAPLPVPVNEHERAEKALTAFLASRSIREVPAHRDATPDLDGDGSPDLLMLLDDQNWCQVDGCTLLVFHAGKDGDSLVSESISVRAPIAIGSRINRGWHDLLVNVGNGDDAGVVALEFDGTRYPADPLMAALLDPHRLPSATPLIDAEMAPRVATQ</sequence>
<organism evidence="2 3">
    <name type="scientific">Lysobacter stagni</name>
    <dbReference type="NCBI Taxonomy" id="3045172"/>
    <lineage>
        <taxon>Bacteria</taxon>
        <taxon>Pseudomonadati</taxon>
        <taxon>Pseudomonadota</taxon>
        <taxon>Gammaproteobacteria</taxon>
        <taxon>Lysobacterales</taxon>
        <taxon>Lysobacteraceae</taxon>
        <taxon>Lysobacter</taxon>
    </lineage>
</organism>
<dbReference type="Proteomes" id="UP001321580">
    <property type="component" value="Unassembled WGS sequence"/>
</dbReference>
<dbReference type="PROSITE" id="PS51257">
    <property type="entry name" value="PROKAR_LIPOPROTEIN"/>
    <property type="match status" value="1"/>
</dbReference>
<keyword evidence="3" id="KW-1185">Reference proteome</keyword>
<evidence type="ECO:0000256" key="1">
    <source>
        <dbReference type="SAM" id="SignalP"/>
    </source>
</evidence>
<accession>A0ABT6XCJ1</accession>